<evidence type="ECO:0000259" key="2">
    <source>
        <dbReference type="Pfam" id="PF13477"/>
    </source>
</evidence>
<feature type="domain" description="Glycosyltransferase subfamily 4-like N-terminal" evidence="2">
    <location>
        <begin position="9"/>
        <end position="146"/>
    </location>
</feature>
<dbReference type="PANTHER" id="PTHR12526">
    <property type="entry name" value="GLYCOSYLTRANSFERASE"/>
    <property type="match status" value="1"/>
</dbReference>
<dbReference type="RefSeq" id="WP_380741934.1">
    <property type="nucleotide sequence ID" value="NZ_JBHTLI010000001.1"/>
</dbReference>
<proteinExistence type="predicted"/>
<organism evidence="3 4">
    <name type="scientific">Salegentibacter chungangensis</name>
    <dbReference type="NCBI Taxonomy" id="1335724"/>
    <lineage>
        <taxon>Bacteria</taxon>
        <taxon>Pseudomonadati</taxon>
        <taxon>Bacteroidota</taxon>
        <taxon>Flavobacteriia</taxon>
        <taxon>Flavobacteriales</taxon>
        <taxon>Flavobacteriaceae</taxon>
        <taxon>Salegentibacter</taxon>
    </lineage>
</organism>
<name>A0ABW3NN69_9FLAO</name>
<dbReference type="Pfam" id="PF13477">
    <property type="entry name" value="Glyco_trans_4_2"/>
    <property type="match status" value="1"/>
</dbReference>
<accession>A0ABW3NN69</accession>
<evidence type="ECO:0000259" key="1">
    <source>
        <dbReference type="Pfam" id="PF00534"/>
    </source>
</evidence>
<evidence type="ECO:0000313" key="4">
    <source>
        <dbReference type="Proteomes" id="UP001597131"/>
    </source>
</evidence>
<dbReference type="Pfam" id="PF00534">
    <property type="entry name" value="Glycos_transf_1"/>
    <property type="match status" value="1"/>
</dbReference>
<dbReference type="Gene3D" id="3.40.50.2000">
    <property type="entry name" value="Glycogen Phosphorylase B"/>
    <property type="match status" value="2"/>
</dbReference>
<dbReference type="EMBL" id="JBHTLI010000001">
    <property type="protein sequence ID" value="MFD1094250.1"/>
    <property type="molecule type" value="Genomic_DNA"/>
</dbReference>
<sequence length="368" mass="41479">MTITILLNTSWNIYNFRLGLIKALQKEGHIIVAIAPYDEYVPLLKSEGVECYSVSLNSKGTNIKQDLKLTKDYFELLKAIKPDMVLSYTIKPNIYGNLAANILKIPVINNVSGLGTIFIKKSLSTLVALALYKIAFLKSGWVFFQNNEDQGIFLKKKLQRFNKTSVIPGSGVDLNQFDIIRQKNSGMSVLFVGRLIGDKGIREFIEAGKRLHIKYPDVEFKIVGEFGYDNKTAVQKEELEEWLKLPQFNYLGKSDNMNAVYEETDIMVLPSYREGLSRSLIEACAMKLPIVTTNVPGCKDVVQDGYNGYLCEPKNAIDLAEKIGKLLDASEENRLLLGANARKLAERRFDEKIVIDSYLERINNLASV</sequence>
<dbReference type="SUPFAM" id="SSF53756">
    <property type="entry name" value="UDP-Glycosyltransferase/glycogen phosphorylase"/>
    <property type="match status" value="1"/>
</dbReference>
<dbReference type="CDD" id="cd03808">
    <property type="entry name" value="GT4_CapM-like"/>
    <property type="match status" value="1"/>
</dbReference>
<protein>
    <submittedName>
        <fullName evidence="3">Glycosyltransferase family 4 protein</fullName>
    </submittedName>
</protein>
<keyword evidence="4" id="KW-1185">Reference proteome</keyword>
<dbReference type="Proteomes" id="UP001597131">
    <property type="component" value="Unassembled WGS sequence"/>
</dbReference>
<evidence type="ECO:0000313" key="3">
    <source>
        <dbReference type="EMBL" id="MFD1094250.1"/>
    </source>
</evidence>
<reference evidence="4" key="1">
    <citation type="journal article" date="2019" name="Int. J. Syst. Evol. Microbiol.">
        <title>The Global Catalogue of Microorganisms (GCM) 10K type strain sequencing project: providing services to taxonomists for standard genome sequencing and annotation.</title>
        <authorList>
            <consortium name="The Broad Institute Genomics Platform"/>
            <consortium name="The Broad Institute Genome Sequencing Center for Infectious Disease"/>
            <person name="Wu L."/>
            <person name="Ma J."/>
        </authorList>
    </citation>
    <scope>NUCLEOTIDE SEQUENCE [LARGE SCALE GENOMIC DNA]</scope>
    <source>
        <strain evidence="4">CCUG 64793</strain>
    </source>
</reference>
<gene>
    <name evidence="3" type="ORF">ACFQ3Q_00675</name>
</gene>
<feature type="domain" description="Glycosyl transferase family 1" evidence="1">
    <location>
        <begin position="188"/>
        <end position="343"/>
    </location>
</feature>
<dbReference type="InterPro" id="IPR028098">
    <property type="entry name" value="Glyco_trans_4-like_N"/>
</dbReference>
<dbReference type="PANTHER" id="PTHR12526:SF638">
    <property type="entry name" value="SPORE COAT PROTEIN SA"/>
    <property type="match status" value="1"/>
</dbReference>
<dbReference type="InterPro" id="IPR001296">
    <property type="entry name" value="Glyco_trans_1"/>
</dbReference>
<comment type="caution">
    <text evidence="3">The sequence shown here is derived from an EMBL/GenBank/DDBJ whole genome shotgun (WGS) entry which is preliminary data.</text>
</comment>